<dbReference type="GO" id="GO:0043527">
    <property type="term" value="C:tRNA methyltransferase complex"/>
    <property type="evidence" value="ECO:0007669"/>
    <property type="project" value="TreeGrafter"/>
</dbReference>
<name>A0A7H9B5S5_ZYGMR</name>
<dbReference type="GeneID" id="59237646"/>
<dbReference type="PANTHER" id="PTHR16288:SF0">
    <property type="entry name" value="TRNA (GUANINE-N(7)-)-METHYLTRANSFERASE NON-CATALYTIC SUBUNIT WDR4"/>
    <property type="match status" value="1"/>
</dbReference>
<dbReference type="RefSeq" id="XP_037145613.1">
    <property type="nucleotide sequence ID" value="XM_037289718.1"/>
</dbReference>
<evidence type="ECO:0000256" key="2">
    <source>
        <dbReference type="ARBA" id="ARBA00022574"/>
    </source>
</evidence>
<dbReference type="HAMAP" id="MF_03056">
    <property type="entry name" value="TRM82"/>
    <property type="match status" value="1"/>
</dbReference>
<comment type="similarity">
    <text evidence="6">Belongs to the WD repeat TRM82 family.</text>
</comment>
<gene>
    <name evidence="8" type="ORF">HG535_0F03990</name>
</gene>
<organism evidence="8 9">
    <name type="scientific">Zygotorulaspora mrakii</name>
    <name type="common">Zygosaccharomyces mrakii</name>
    <dbReference type="NCBI Taxonomy" id="42260"/>
    <lineage>
        <taxon>Eukaryota</taxon>
        <taxon>Fungi</taxon>
        <taxon>Dikarya</taxon>
        <taxon>Ascomycota</taxon>
        <taxon>Saccharomycotina</taxon>
        <taxon>Saccharomycetes</taxon>
        <taxon>Saccharomycetales</taxon>
        <taxon>Saccharomycetaceae</taxon>
        <taxon>Zygotorulaspora</taxon>
    </lineage>
</organism>
<protein>
    <submittedName>
        <fullName evidence="8">Uncharacterized protein</fullName>
    </submittedName>
</protein>
<dbReference type="SUPFAM" id="SSF50978">
    <property type="entry name" value="WD40 repeat-like"/>
    <property type="match status" value="1"/>
</dbReference>
<evidence type="ECO:0000256" key="4">
    <source>
        <dbReference type="ARBA" id="ARBA00022737"/>
    </source>
</evidence>
<keyword evidence="3 6" id="KW-0819">tRNA processing</keyword>
<comment type="pathway">
    <text evidence="6">tRNA modification; N(7)-methylguanine-tRNA biosynthesis.</text>
</comment>
<proteinExistence type="inferred from homology"/>
<evidence type="ECO:0000256" key="1">
    <source>
        <dbReference type="ARBA" id="ARBA00004123"/>
    </source>
</evidence>
<dbReference type="EMBL" id="CP058609">
    <property type="protein sequence ID" value="QLG73887.1"/>
    <property type="molecule type" value="Genomic_DNA"/>
</dbReference>
<dbReference type="InterPro" id="IPR015943">
    <property type="entry name" value="WD40/YVTN_repeat-like_dom_sf"/>
</dbReference>
<dbReference type="PANTHER" id="PTHR16288">
    <property type="entry name" value="WD40 REPEAT PROTEIN 4"/>
    <property type="match status" value="1"/>
</dbReference>
<dbReference type="Proteomes" id="UP000509704">
    <property type="component" value="Chromosome 6"/>
</dbReference>
<feature type="compositionally biased region" description="Basic and acidic residues" evidence="7">
    <location>
        <begin position="51"/>
        <end position="60"/>
    </location>
</feature>
<dbReference type="KEGG" id="zmk:HG535_0F03990"/>
<keyword evidence="5 6" id="KW-0539">Nucleus</keyword>
<keyword evidence="4 6" id="KW-0677">Repeat</keyword>
<evidence type="ECO:0000256" key="7">
    <source>
        <dbReference type="SAM" id="MobiDB-lite"/>
    </source>
</evidence>
<feature type="region of interest" description="Disordered" evidence="7">
    <location>
        <begin position="51"/>
        <end position="81"/>
    </location>
</feature>
<evidence type="ECO:0000313" key="8">
    <source>
        <dbReference type="EMBL" id="QLG73887.1"/>
    </source>
</evidence>
<comment type="subcellular location">
    <subcellularLocation>
        <location evidence="1 6">Nucleus</location>
    </subcellularLocation>
</comment>
<dbReference type="OrthoDB" id="339900at2759"/>
<accession>A0A7H9B5S5</accession>
<evidence type="ECO:0000256" key="5">
    <source>
        <dbReference type="ARBA" id="ARBA00023242"/>
    </source>
</evidence>
<dbReference type="GO" id="GO:0005829">
    <property type="term" value="C:cytosol"/>
    <property type="evidence" value="ECO:0007669"/>
    <property type="project" value="TreeGrafter"/>
</dbReference>
<evidence type="ECO:0000256" key="3">
    <source>
        <dbReference type="ARBA" id="ARBA00022694"/>
    </source>
</evidence>
<comment type="function">
    <text evidence="6">Required for the formation of N(7)-methylguanine at position 46 (m7G46) in tRNA. In the complex, it is required to stabilize and induce conformational changes of the catalytic subunit.</text>
</comment>
<sequence>MNVIHPFQAVVSNASGNQIYVVSKSTILAYKYDGKEYRLIGKWVDEVEGNHNHAPTESKNAKSPSQAKKMRSNGGKSSKKYTSDPLFPIITSQIRKLRLSSDESKLIACTDSDKSIIILRILLEGEYEDNCLKLTKRQPFPKRPNALTITDREKLIIADKFGDVYEMDAYKDDVQEIKEPILGHVSMLTDILFVRDLQGNKYIITSDRDEHIKISHYPQCYVVDKWLFGHKQFISSLCNPIWKSQWLFSAGGDECVFAWDWINGEKLAEFNYEKLIQPHLSAAHLASERFQNESNDIIEYAVSTIVSLHTLPFVAFFVEATNILIILEVCPNTGVLSLKETLELPYSIVSLSESHDELEVTCDNRSAGSDHFVEFITHNKQNNCFEIDTQRSDSFNRAVALTLKDEESVNVGSDDIYPLYNMISLKKHGEHYS</sequence>
<keyword evidence="9" id="KW-1185">Reference proteome</keyword>
<reference evidence="8 9" key="1">
    <citation type="submission" date="2020-07" db="EMBL/GenBank/DDBJ databases">
        <title>The yeast mating-type switching endonuclease HO is a domesticated member of an unorthodox homing genetic element family.</title>
        <authorList>
            <person name="Coughlan A.Y."/>
            <person name="Lombardi L."/>
            <person name="Braun-Galleani S."/>
            <person name="Martos A.R."/>
            <person name="Galeote V."/>
            <person name="Bigey F."/>
            <person name="Dequin S."/>
            <person name="Byrne K.P."/>
            <person name="Wolfe K.H."/>
        </authorList>
    </citation>
    <scope>NUCLEOTIDE SEQUENCE [LARGE SCALE GENOMIC DNA]</scope>
    <source>
        <strain evidence="8 9">NRRL Y-6702</strain>
    </source>
</reference>
<dbReference type="AlphaFoldDB" id="A0A7H9B5S5"/>
<dbReference type="GO" id="GO:0106004">
    <property type="term" value="P:tRNA (guanine-N7)-methylation"/>
    <property type="evidence" value="ECO:0007669"/>
    <property type="project" value="UniProtKB-UniRule"/>
</dbReference>
<dbReference type="UniPathway" id="UPA00989"/>
<keyword evidence="2 6" id="KW-0853">WD repeat</keyword>
<dbReference type="Gene3D" id="2.130.10.10">
    <property type="entry name" value="YVTN repeat-like/Quinoprotein amine dehydrogenase"/>
    <property type="match status" value="1"/>
</dbReference>
<dbReference type="InterPro" id="IPR036322">
    <property type="entry name" value="WD40_repeat_dom_sf"/>
</dbReference>
<dbReference type="InterPro" id="IPR028884">
    <property type="entry name" value="Trm82"/>
</dbReference>
<dbReference type="GO" id="GO:0005634">
    <property type="term" value="C:nucleus"/>
    <property type="evidence" value="ECO:0007669"/>
    <property type="project" value="UniProtKB-SubCell"/>
</dbReference>
<evidence type="ECO:0000313" key="9">
    <source>
        <dbReference type="Proteomes" id="UP000509704"/>
    </source>
</evidence>
<evidence type="ECO:0000256" key="6">
    <source>
        <dbReference type="HAMAP-Rule" id="MF_03056"/>
    </source>
</evidence>